<dbReference type="EC" id="2.1.1.35" evidence="5"/>
<protein>
    <recommendedName>
        <fullName evidence="5">tRNA (uracil(54)-C(5))-methyltransferase</fullName>
        <ecNumber evidence="5">2.1.1.35</ecNumber>
    </recommendedName>
</protein>
<feature type="region of interest" description="Disordered" evidence="9">
    <location>
        <begin position="613"/>
        <end position="637"/>
    </location>
</feature>
<proteinExistence type="inferred from homology"/>
<comment type="caution">
    <text evidence="8">Lacks conserved residue(s) required for the propagation of feature annotation.</text>
</comment>
<dbReference type="InterPro" id="IPR025714">
    <property type="entry name" value="Methyltranfer_dom"/>
</dbReference>
<feature type="domain" description="RRM" evidence="10">
    <location>
        <begin position="73"/>
        <end position="148"/>
    </location>
</feature>
<evidence type="ECO:0000256" key="3">
    <source>
        <dbReference type="ARBA" id="ARBA00022691"/>
    </source>
</evidence>
<evidence type="ECO:0000256" key="2">
    <source>
        <dbReference type="ARBA" id="ARBA00022679"/>
    </source>
</evidence>
<feature type="region of interest" description="Disordered" evidence="9">
    <location>
        <begin position="30"/>
        <end position="56"/>
    </location>
</feature>
<dbReference type="Gene3D" id="2.40.50.1070">
    <property type="match status" value="1"/>
</dbReference>
<keyword evidence="3 8" id="KW-0949">S-adenosyl-L-methionine</keyword>
<dbReference type="SUPFAM" id="SSF53335">
    <property type="entry name" value="S-adenosyl-L-methionine-dependent methyltransferases"/>
    <property type="match status" value="1"/>
</dbReference>
<dbReference type="GO" id="GO:0006396">
    <property type="term" value="P:RNA processing"/>
    <property type="evidence" value="ECO:0007669"/>
    <property type="project" value="InterPro"/>
</dbReference>
<dbReference type="GO" id="GO:0030697">
    <property type="term" value="F:tRNA (uracil(54)-C5)-methyltransferase activity, S-adenosyl methionine-dependent"/>
    <property type="evidence" value="ECO:0007669"/>
    <property type="project" value="UniProtKB-EC"/>
</dbReference>
<comment type="caution">
    <text evidence="11">The sequence shown here is derived from an EMBL/GenBank/DDBJ whole genome shotgun (WGS) entry which is preliminary data.</text>
</comment>
<feature type="compositionally biased region" description="Basic and acidic residues" evidence="9">
    <location>
        <begin position="44"/>
        <end position="56"/>
    </location>
</feature>
<dbReference type="Pfam" id="PF00076">
    <property type="entry name" value="RRM_1"/>
    <property type="match status" value="1"/>
</dbReference>
<dbReference type="InterPro" id="IPR029063">
    <property type="entry name" value="SAM-dependent_MTases_sf"/>
</dbReference>
<dbReference type="InterPro" id="IPR012677">
    <property type="entry name" value="Nucleotide-bd_a/b_plait_sf"/>
</dbReference>
<evidence type="ECO:0000256" key="1">
    <source>
        <dbReference type="ARBA" id="ARBA00022603"/>
    </source>
</evidence>
<dbReference type="EMBL" id="JAFNEN010000264">
    <property type="protein sequence ID" value="KAG8187646.1"/>
    <property type="molecule type" value="Genomic_DNA"/>
</dbReference>
<keyword evidence="2 8" id="KW-0808">Transferase</keyword>
<evidence type="ECO:0000256" key="5">
    <source>
        <dbReference type="ARBA" id="ARBA00033763"/>
    </source>
</evidence>
<evidence type="ECO:0000256" key="6">
    <source>
        <dbReference type="ARBA" id="ARBA00047278"/>
    </source>
</evidence>
<feature type="binding site" evidence="8">
    <location>
        <position position="476"/>
    </location>
    <ligand>
        <name>S-adenosyl-L-methionine</name>
        <dbReference type="ChEBI" id="CHEBI:59789"/>
    </ligand>
</feature>
<evidence type="ECO:0000256" key="9">
    <source>
        <dbReference type="SAM" id="MobiDB-lite"/>
    </source>
</evidence>
<keyword evidence="4 7" id="KW-0694">RNA-binding</keyword>
<organism evidence="11 12">
    <name type="scientific">Oedothorax gibbosus</name>
    <dbReference type="NCBI Taxonomy" id="931172"/>
    <lineage>
        <taxon>Eukaryota</taxon>
        <taxon>Metazoa</taxon>
        <taxon>Ecdysozoa</taxon>
        <taxon>Arthropoda</taxon>
        <taxon>Chelicerata</taxon>
        <taxon>Arachnida</taxon>
        <taxon>Araneae</taxon>
        <taxon>Araneomorphae</taxon>
        <taxon>Entelegynae</taxon>
        <taxon>Araneoidea</taxon>
        <taxon>Linyphiidae</taxon>
        <taxon>Erigoninae</taxon>
        <taxon>Oedothorax</taxon>
    </lineage>
</organism>
<name>A0AAV6UVW8_9ARAC</name>
<dbReference type="InterPro" id="IPR000504">
    <property type="entry name" value="RRM_dom"/>
</dbReference>
<gene>
    <name evidence="11" type="ORF">JTE90_005500</name>
</gene>
<dbReference type="PROSITE" id="PS51687">
    <property type="entry name" value="SAM_MT_RNA_M5U"/>
    <property type="match status" value="1"/>
</dbReference>
<evidence type="ECO:0000313" key="12">
    <source>
        <dbReference type="Proteomes" id="UP000827092"/>
    </source>
</evidence>
<dbReference type="GO" id="GO:0032259">
    <property type="term" value="P:methylation"/>
    <property type="evidence" value="ECO:0007669"/>
    <property type="project" value="UniProtKB-KW"/>
</dbReference>
<comment type="catalytic activity">
    <reaction evidence="6">
        <text>uridine(54) in tRNA + S-adenosyl-L-methionine = 5-methyluridine(54) in tRNA + S-adenosyl-L-homocysteine + H(+)</text>
        <dbReference type="Rhea" id="RHEA:42712"/>
        <dbReference type="Rhea" id="RHEA-COMP:10167"/>
        <dbReference type="Rhea" id="RHEA-COMP:10193"/>
        <dbReference type="ChEBI" id="CHEBI:15378"/>
        <dbReference type="ChEBI" id="CHEBI:57856"/>
        <dbReference type="ChEBI" id="CHEBI:59789"/>
        <dbReference type="ChEBI" id="CHEBI:65315"/>
        <dbReference type="ChEBI" id="CHEBI:74447"/>
        <dbReference type="EC" id="2.1.1.35"/>
    </reaction>
    <physiologicalReaction direction="left-to-right" evidence="6">
        <dbReference type="Rhea" id="RHEA:42713"/>
    </physiologicalReaction>
</comment>
<evidence type="ECO:0000256" key="8">
    <source>
        <dbReference type="PROSITE-ProRule" id="PRU01024"/>
    </source>
</evidence>
<feature type="active site" description="Nucleophile" evidence="8">
    <location>
        <position position="554"/>
    </location>
</feature>
<dbReference type="CDD" id="cd02440">
    <property type="entry name" value="AdoMet_MTases"/>
    <property type="match status" value="1"/>
</dbReference>
<reference evidence="11 12" key="1">
    <citation type="journal article" date="2022" name="Nat. Ecol. Evol.">
        <title>A masculinizing supergene underlies an exaggerated male reproductive morph in a spider.</title>
        <authorList>
            <person name="Hendrickx F."/>
            <person name="De Corte Z."/>
            <person name="Sonet G."/>
            <person name="Van Belleghem S.M."/>
            <person name="Kostlbacher S."/>
            <person name="Vangestel C."/>
        </authorList>
    </citation>
    <scope>NUCLEOTIDE SEQUENCE [LARGE SCALE GENOMIC DNA]</scope>
    <source>
        <strain evidence="11">W744_W776</strain>
    </source>
</reference>
<dbReference type="InterPro" id="IPR045850">
    <property type="entry name" value="TRM2_met"/>
</dbReference>
<dbReference type="Gene3D" id="3.40.50.150">
    <property type="entry name" value="Vaccinia Virus protein VP39"/>
    <property type="match status" value="1"/>
</dbReference>
<dbReference type="Gene3D" id="3.30.70.330">
    <property type="match status" value="1"/>
</dbReference>
<accession>A0AAV6UVW8</accession>
<sequence>MPVKKMLANKNNQIDFQVFIKMDAEKEPMETVSQSIVEEASSDEPPKMDTEDKKEESDLYSYTKLDDFTSEIYKIELCNLPKFVGFKQLRKFLNGTMDLKTRKVKAIGSPLAFAFITFENEDDRKNALEKLNGYKWKGKVLLAKLAAPAADPMARKRREGHSEDCPQQAGKSGHIRRGLHIPTIKNAVTPFWNVPYEEQLKRKQDDIHKFLMKLSKGIEKVNGGLKHILSQERKKNFHQCCPLNDIRESPVTSGYRNKCEFTCGRHLHTKEKTVGFRLNSYKEGSMSVAEPDDCINIGEPMLRAVKSFQSYIRQSNFDVYNPENHQGHWRQLTVRTSNNSDILLIVVLHPQSLSQEELEKEKSNLKKYFEEGAGSSVGITSVYVQLFSKKSFHEEEMPFIHLMGKKFLEESLLGLKFKISPESFFQINIPAAEILYTMVTNLVGLTPNATVLDVCCGTGTISLCLAQAGGKVIGIEMCPEAVENARQNAKENNVSNVEFVCGKAEDVIIPILNKLDSSEEVVAVVDPPRAGLHQKVLKAIRATPQITQLIYVSCSYTIAYNNFVDLCRSTSNNYKGEAFYPVRADVVDMFPHTPHKEVVLLFKRSNLITIDDKDKTRANSEEEDKHRANSVEEDKTRANLDEETKVEVKCDGDKTVTVTEAEASSL</sequence>
<dbReference type="Proteomes" id="UP000827092">
    <property type="component" value="Unassembled WGS sequence"/>
</dbReference>
<dbReference type="InterPro" id="IPR010280">
    <property type="entry name" value="U5_MeTrfase_fam"/>
</dbReference>
<dbReference type="Pfam" id="PF13847">
    <property type="entry name" value="Methyltransf_31"/>
    <property type="match status" value="1"/>
</dbReference>
<keyword evidence="12" id="KW-1185">Reference proteome</keyword>
<feature type="binding site" evidence="8">
    <location>
        <position position="526"/>
    </location>
    <ligand>
        <name>S-adenosyl-L-methionine</name>
        <dbReference type="ChEBI" id="CHEBI:59789"/>
    </ligand>
</feature>
<dbReference type="InterPro" id="IPR035979">
    <property type="entry name" value="RBD_domain_sf"/>
</dbReference>
<dbReference type="AlphaFoldDB" id="A0AAV6UVW8"/>
<evidence type="ECO:0000259" key="10">
    <source>
        <dbReference type="PROSITE" id="PS50102"/>
    </source>
</evidence>
<dbReference type="PANTHER" id="PTHR45904">
    <property type="entry name" value="TRNA (URACIL-5-)-METHYLTRANSFERASE"/>
    <property type="match status" value="1"/>
</dbReference>
<evidence type="ECO:0000256" key="7">
    <source>
        <dbReference type="PROSITE-ProRule" id="PRU00176"/>
    </source>
</evidence>
<dbReference type="SUPFAM" id="SSF54928">
    <property type="entry name" value="RNA-binding domain, RBD"/>
    <property type="match status" value="1"/>
</dbReference>
<comment type="similarity">
    <text evidence="8">Belongs to the class I-like SAM-binding methyltransferase superfamily. RNA M5U methyltransferase family.</text>
</comment>
<dbReference type="PROSITE" id="PS50102">
    <property type="entry name" value="RRM"/>
    <property type="match status" value="1"/>
</dbReference>
<evidence type="ECO:0000256" key="4">
    <source>
        <dbReference type="ARBA" id="ARBA00022884"/>
    </source>
</evidence>
<feature type="binding site" evidence="8">
    <location>
        <position position="426"/>
    </location>
    <ligand>
        <name>S-adenosyl-L-methionine</name>
        <dbReference type="ChEBI" id="CHEBI:59789"/>
    </ligand>
</feature>
<dbReference type="PANTHER" id="PTHR45904:SF2">
    <property type="entry name" value="TRNA (URACIL-5-)-METHYLTRANSFERASE HOMOLOG A"/>
    <property type="match status" value="1"/>
</dbReference>
<dbReference type="GO" id="GO:0003723">
    <property type="term" value="F:RNA binding"/>
    <property type="evidence" value="ECO:0007669"/>
    <property type="project" value="UniProtKB-UniRule"/>
</dbReference>
<evidence type="ECO:0000313" key="11">
    <source>
        <dbReference type="EMBL" id="KAG8187646.1"/>
    </source>
</evidence>
<keyword evidence="1 8" id="KW-0489">Methyltransferase</keyword>